<evidence type="ECO:0000259" key="10">
    <source>
        <dbReference type="Pfam" id="PF02879"/>
    </source>
</evidence>
<feature type="domain" description="Alpha-D-phosphohexomutase alpha/beta/alpha" evidence="11">
    <location>
        <begin position="270"/>
        <end position="380"/>
    </location>
</feature>
<dbReference type="PANTHER" id="PTHR43771">
    <property type="entry name" value="PHOSPHOMANNOMUTASE"/>
    <property type="match status" value="1"/>
</dbReference>
<proteinExistence type="inferred from homology"/>
<evidence type="ECO:0000256" key="6">
    <source>
        <dbReference type="ARBA" id="ARBA00023235"/>
    </source>
</evidence>
<keyword evidence="3" id="KW-0597">Phosphoprotein</keyword>
<organism evidence="12 13">
    <name type="scientific">Alicyclobacillus cellulosilyticus</name>
    <dbReference type="NCBI Taxonomy" id="1003997"/>
    <lineage>
        <taxon>Bacteria</taxon>
        <taxon>Bacillati</taxon>
        <taxon>Bacillota</taxon>
        <taxon>Bacilli</taxon>
        <taxon>Bacillales</taxon>
        <taxon>Alicyclobacillaceae</taxon>
        <taxon>Alicyclobacillus</taxon>
    </lineage>
</organism>
<dbReference type="CDD" id="cd03089">
    <property type="entry name" value="PMM_PGM"/>
    <property type="match status" value="1"/>
</dbReference>
<dbReference type="SUPFAM" id="SSF53738">
    <property type="entry name" value="Phosphoglucomutase, first 3 domains"/>
    <property type="match status" value="3"/>
</dbReference>
<reference evidence="12" key="2">
    <citation type="submission" date="2020-09" db="EMBL/GenBank/DDBJ databases">
        <authorList>
            <person name="Sun Q."/>
            <person name="Ohkuma M."/>
        </authorList>
    </citation>
    <scope>NUCLEOTIDE SEQUENCE</scope>
    <source>
        <strain evidence="12">JCM 18487</strain>
    </source>
</reference>
<dbReference type="InterPro" id="IPR005843">
    <property type="entry name" value="A-D-PHexomutase_C"/>
</dbReference>
<dbReference type="GO" id="GO:0000287">
    <property type="term" value="F:magnesium ion binding"/>
    <property type="evidence" value="ECO:0007669"/>
    <property type="project" value="InterPro"/>
</dbReference>
<comment type="cofactor">
    <cofactor evidence="1">
        <name>Mg(2+)</name>
        <dbReference type="ChEBI" id="CHEBI:18420"/>
    </cofactor>
</comment>
<dbReference type="Proteomes" id="UP000637695">
    <property type="component" value="Unassembled WGS sequence"/>
</dbReference>
<accession>A0A917KBU2</accession>
<evidence type="ECO:0000313" key="13">
    <source>
        <dbReference type="Proteomes" id="UP000637695"/>
    </source>
</evidence>
<dbReference type="RefSeq" id="WP_188882028.1">
    <property type="nucleotide sequence ID" value="NZ_BMOY01000019.1"/>
</dbReference>
<evidence type="ECO:0000256" key="5">
    <source>
        <dbReference type="ARBA" id="ARBA00022842"/>
    </source>
</evidence>
<dbReference type="InterPro" id="IPR036900">
    <property type="entry name" value="A-D-PHexomutase_C_sf"/>
</dbReference>
<keyword evidence="4 7" id="KW-0479">Metal-binding</keyword>
<evidence type="ECO:0000256" key="1">
    <source>
        <dbReference type="ARBA" id="ARBA00001946"/>
    </source>
</evidence>
<dbReference type="Pfam" id="PF02880">
    <property type="entry name" value="PGM_PMM_III"/>
    <property type="match status" value="1"/>
</dbReference>
<evidence type="ECO:0000259" key="11">
    <source>
        <dbReference type="Pfam" id="PF02880"/>
    </source>
</evidence>
<dbReference type="Pfam" id="PF02878">
    <property type="entry name" value="PGM_PMM_I"/>
    <property type="match status" value="1"/>
</dbReference>
<comment type="similarity">
    <text evidence="2 7">Belongs to the phosphohexose mutase family.</text>
</comment>
<dbReference type="InterPro" id="IPR005841">
    <property type="entry name" value="Alpha-D-phosphohexomutase_SF"/>
</dbReference>
<feature type="domain" description="Alpha-D-phosphohexomutase C-terminal" evidence="8">
    <location>
        <begin position="387"/>
        <end position="460"/>
    </location>
</feature>
<dbReference type="Gene3D" id="3.30.310.50">
    <property type="entry name" value="Alpha-D-phosphohexomutase, C-terminal domain"/>
    <property type="match status" value="1"/>
</dbReference>
<dbReference type="Gene3D" id="3.40.120.10">
    <property type="entry name" value="Alpha-D-Glucose-1,6-Bisphosphate, subunit A, domain 3"/>
    <property type="match status" value="3"/>
</dbReference>
<dbReference type="SUPFAM" id="SSF55957">
    <property type="entry name" value="Phosphoglucomutase, C-terminal domain"/>
    <property type="match status" value="1"/>
</dbReference>
<feature type="domain" description="Alpha-D-phosphohexomutase alpha/beta/alpha" evidence="10">
    <location>
        <begin position="168"/>
        <end position="266"/>
    </location>
</feature>
<reference evidence="12" key="1">
    <citation type="journal article" date="2014" name="Int. J. Syst. Evol. Microbiol.">
        <title>Complete genome sequence of Corynebacterium casei LMG S-19264T (=DSM 44701T), isolated from a smear-ripened cheese.</title>
        <authorList>
            <consortium name="US DOE Joint Genome Institute (JGI-PGF)"/>
            <person name="Walter F."/>
            <person name="Albersmeier A."/>
            <person name="Kalinowski J."/>
            <person name="Ruckert C."/>
        </authorList>
    </citation>
    <scope>NUCLEOTIDE SEQUENCE</scope>
    <source>
        <strain evidence="12">JCM 18487</strain>
    </source>
</reference>
<evidence type="ECO:0000259" key="8">
    <source>
        <dbReference type="Pfam" id="PF00408"/>
    </source>
</evidence>
<dbReference type="Pfam" id="PF02879">
    <property type="entry name" value="PGM_PMM_II"/>
    <property type="match status" value="1"/>
</dbReference>
<comment type="caution">
    <text evidence="12">The sequence shown here is derived from an EMBL/GenBank/DDBJ whole genome shotgun (WGS) entry which is preliminary data.</text>
</comment>
<evidence type="ECO:0000313" key="12">
    <source>
        <dbReference type="EMBL" id="GGJ05979.1"/>
    </source>
</evidence>
<evidence type="ECO:0000256" key="3">
    <source>
        <dbReference type="ARBA" id="ARBA00022553"/>
    </source>
</evidence>
<dbReference type="GO" id="GO:0005975">
    <property type="term" value="P:carbohydrate metabolic process"/>
    <property type="evidence" value="ECO:0007669"/>
    <property type="project" value="InterPro"/>
</dbReference>
<dbReference type="InterPro" id="IPR016055">
    <property type="entry name" value="A-D-PHexomutase_a/b/a-I/II/III"/>
</dbReference>
<protein>
    <submittedName>
        <fullName evidence="12">Phosphomannomutase</fullName>
    </submittedName>
</protein>
<feature type="domain" description="Alpha-D-phosphohexomutase alpha/beta/alpha" evidence="9">
    <location>
        <begin position="15"/>
        <end position="124"/>
    </location>
</feature>
<dbReference type="InterPro" id="IPR005846">
    <property type="entry name" value="A-D-PHexomutase_a/b/a-III"/>
</dbReference>
<dbReference type="GO" id="GO:0016868">
    <property type="term" value="F:intramolecular phosphotransferase activity"/>
    <property type="evidence" value="ECO:0007669"/>
    <property type="project" value="InterPro"/>
</dbReference>
<name>A0A917KBU2_9BACL</name>
<dbReference type="PANTHER" id="PTHR43771:SF2">
    <property type="entry name" value="PHOSPHOMANNOMUTASE_PHOSPHOGLUCOMUTASE"/>
    <property type="match status" value="1"/>
</dbReference>
<keyword evidence="13" id="KW-1185">Reference proteome</keyword>
<gene>
    <name evidence="12" type="ORF">GCM10010885_13970</name>
</gene>
<dbReference type="PRINTS" id="PR00509">
    <property type="entry name" value="PGMPMM"/>
</dbReference>
<evidence type="ECO:0000256" key="7">
    <source>
        <dbReference type="RuleBase" id="RU004326"/>
    </source>
</evidence>
<evidence type="ECO:0000259" key="9">
    <source>
        <dbReference type="Pfam" id="PF02878"/>
    </source>
</evidence>
<dbReference type="InterPro" id="IPR005844">
    <property type="entry name" value="A-D-PHexomutase_a/b/a-I"/>
</dbReference>
<evidence type="ECO:0000256" key="4">
    <source>
        <dbReference type="ARBA" id="ARBA00022723"/>
    </source>
</evidence>
<sequence length="474" mass="52402">MSTTVEKGFSIPSHVFKEYDIRGKAGEELNGSFAYLLGCALAETLRQLGYQDAVIGHDNRLSSPELHRALVAGLSQAAIHVIDIGQVTTPMFYYSLEYFHVPCGVIITASHNPGDENGFKIAIGKTTIYGERIQELRVAMRRIGNSQGVVQSYVWDERYVRRENIEPAYLDMLARKIQLGPRKLKVVLDCGNGTPSSVAPKALARWGCEVIPLYCESDGTFPNHHPDPVVPENLRDLIRTVRETGADIGIALDGDGDRLGVVDEQGNIRWGDQLMILFWREILQKYPGAAAPVEVKCSQALFDEIARLGGRPFFHRTGHSHVKATLKSRRDVPFAGEMSGHLFFNDEFFGFDDGLYAAGRMLRILSNTQQPLSALFADVPQFVATPETRVPCREEDKAAVIAGVRQQFAGKYEVVDVDGVRVQFPDGWGLVRASNTQAVLVMRAEGKDEPALARIKAEMESAIHAVNPALAIPW</sequence>
<keyword evidence="5 7" id="KW-0460">Magnesium</keyword>
<keyword evidence="6" id="KW-0413">Isomerase</keyword>
<dbReference type="InterPro" id="IPR005845">
    <property type="entry name" value="A-D-PHexomutase_a/b/a-II"/>
</dbReference>
<dbReference type="EMBL" id="BMOY01000019">
    <property type="protein sequence ID" value="GGJ05979.1"/>
    <property type="molecule type" value="Genomic_DNA"/>
</dbReference>
<dbReference type="InterPro" id="IPR016066">
    <property type="entry name" value="A-D-PHexomutase_CS"/>
</dbReference>
<evidence type="ECO:0000256" key="2">
    <source>
        <dbReference type="ARBA" id="ARBA00010231"/>
    </source>
</evidence>
<dbReference type="AlphaFoldDB" id="A0A917KBU2"/>
<dbReference type="PROSITE" id="PS00710">
    <property type="entry name" value="PGM_PMM"/>
    <property type="match status" value="1"/>
</dbReference>
<dbReference type="Pfam" id="PF00408">
    <property type="entry name" value="PGM_PMM_IV"/>
    <property type="match status" value="1"/>
</dbReference>